<dbReference type="SUPFAM" id="SSF53067">
    <property type="entry name" value="Actin-like ATPase domain"/>
    <property type="match status" value="2"/>
</dbReference>
<evidence type="ECO:0000256" key="5">
    <source>
        <dbReference type="RuleBase" id="RU003733"/>
    </source>
</evidence>
<proteinExistence type="inferred from homology"/>
<evidence type="ECO:0000259" key="6">
    <source>
        <dbReference type="Pfam" id="PF00370"/>
    </source>
</evidence>
<dbReference type="PIRSF" id="PIRSF000538">
    <property type="entry name" value="GlpK"/>
    <property type="match status" value="1"/>
</dbReference>
<keyword evidence="3 5" id="KW-0808">Transferase</keyword>
<feature type="domain" description="Carbohydrate kinase FGGY N-terminal" evidence="6">
    <location>
        <begin position="4"/>
        <end position="243"/>
    </location>
</feature>
<dbReference type="Pfam" id="PF00370">
    <property type="entry name" value="FGGY_N"/>
    <property type="match status" value="1"/>
</dbReference>
<dbReference type="InterPro" id="IPR050406">
    <property type="entry name" value="FGGY_Carb_Kinase"/>
</dbReference>
<evidence type="ECO:0000256" key="4">
    <source>
        <dbReference type="ARBA" id="ARBA00022777"/>
    </source>
</evidence>
<reference evidence="8 9" key="1">
    <citation type="journal article" date="2013" name="Genome Announc.">
        <title>First draft genome sequence from a member of the genus agrococcus, isolated from modern microbialites.</title>
        <authorList>
            <person name="White R.A.III."/>
            <person name="Grassa C.J."/>
            <person name="Suttle C.A."/>
        </authorList>
    </citation>
    <scope>NUCLEOTIDE SEQUENCE [LARGE SCALE GENOMIC DNA]</scope>
    <source>
        <strain evidence="8 9">RW1</strain>
    </source>
</reference>
<keyword evidence="9" id="KW-1185">Reference proteome</keyword>
<dbReference type="Proteomes" id="UP000016462">
    <property type="component" value="Unassembled WGS sequence"/>
</dbReference>
<dbReference type="RefSeq" id="WP_021010464.1">
    <property type="nucleotide sequence ID" value="NZ_ASHR01000024.1"/>
</dbReference>
<evidence type="ECO:0000313" key="8">
    <source>
        <dbReference type="EMBL" id="ERG64268.1"/>
    </source>
</evidence>
<keyword evidence="2" id="KW-0119">Carbohydrate metabolism</keyword>
<evidence type="ECO:0000256" key="1">
    <source>
        <dbReference type="ARBA" id="ARBA00009156"/>
    </source>
</evidence>
<evidence type="ECO:0008006" key="10">
    <source>
        <dbReference type="Google" id="ProtNLM"/>
    </source>
</evidence>
<protein>
    <recommendedName>
        <fullName evidence="10">Xylulokinase</fullName>
    </recommendedName>
</protein>
<dbReference type="PANTHER" id="PTHR43095">
    <property type="entry name" value="SUGAR KINASE"/>
    <property type="match status" value="1"/>
</dbReference>
<dbReference type="OrthoDB" id="9805576at2"/>
<sequence length="498" mass="51155">MTVHLGIDLGTSSVKCVLLSESGEVTAASQVAYGIDRPHPGWAEQDPELWWSATVDAVREVLVRGGALPSSIGLSGQMHGIVLLDERGLPVRPAIIWPDARTRAEAELWRTAVGDAQVTSRCGMPIASGLAGLSLTWLSKHEPAALAAASSVLQPKDWIRFRLTGALALEPTDACATLLFSIVDEQPVPELLALAGVSREQLPPMMATQSVAGEVTRRAADATGLRPGTPVAAGGGDQAMAAIALGLDRPERAAISISSSGTAVVPLELGTRSIATLSRTHHVIAGAHPGSRMAMGVVLAAGLATRWLAEDLLQGLASEGELLEAADAILPGSEGLTANPHLGGLRTPVVDGRPQGAFLGLGFHHRPAHLMRAVVDGVALSLAQSVLATPARSPVKEIVLSGGGSRFAVWHRAIADASGLPVVLSADVDHSPLGAALVGAIAAGQPVDFDSGARIRGRVEPDPVRAAAYRRVAATAAGCGAQPMVSLDTPPISEVTSA</sequence>
<organism evidence="8 9">
    <name type="scientific">Agrococcus pavilionensis RW1</name>
    <dbReference type="NCBI Taxonomy" id="1330458"/>
    <lineage>
        <taxon>Bacteria</taxon>
        <taxon>Bacillati</taxon>
        <taxon>Actinomycetota</taxon>
        <taxon>Actinomycetes</taxon>
        <taxon>Micrococcales</taxon>
        <taxon>Microbacteriaceae</taxon>
        <taxon>Agrococcus</taxon>
    </lineage>
</organism>
<keyword evidence="2" id="KW-0859">Xylose metabolism</keyword>
<name>U1LB24_9MICO</name>
<accession>U1LB24</accession>
<dbReference type="EMBL" id="ASHR01000024">
    <property type="protein sequence ID" value="ERG64268.1"/>
    <property type="molecule type" value="Genomic_DNA"/>
</dbReference>
<evidence type="ECO:0000256" key="2">
    <source>
        <dbReference type="ARBA" id="ARBA00022629"/>
    </source>
</evidence>
<evidence type="ECO:0000259" key="7">
    <source>
        <dbReference type="Pfam" id="PF02782"/>
    </source>
</evidence>
<dbReference type="InterPro" id="IPR000577">
    <property type="entry name" value="Carb_kinase_FGGY"/>
</dbReference>
<dbReference type="GO" id="GO:0016773">
    <property type="term" value="F:phosphotransferase activity, alcohol group as acceptor"/>
    <property type="evidence" value="ECO:0007669"/>
    <property type="project" value="InterPro"/>
</dbReference>
<dbReference type="PROSITE" id="PS00445">
    <property type="entry name" value="FGGY_KINASES_2"/>
    <property type="match status" value="1"/>
</dbReference>
<dbReference type="InterPro" id="IPR018483">
    <property type="entry name" value="Carb_kinase_FGGY_CS"/>
</dbReference>
<dbReference type="InterPro" id="IPR018485">
    <property type="entry name" value="FGGY_C"/>
</dbReference>
<dbReference type="AlphaFoldDB" id="U1LB24"/>
<comment type="similarity">
    <text evidence="1 5">Belongs to the FGGY kinase family.</text>
</comment>
<dbReference type="Pfam" id="PF02782">
    <property type="entry name" value="FGGY_C"/>
    <property type="match status" value="1"/>
</dbReference>
<dbReference type="InterPro" id="IPR018484">
    <property type="entry name" value="FGGY_N"/>
</dbReference>
<gene>
    <name evidence="8" type="ORF">L332_07355</name>
</gene>
<dbReference type="CDD" id="cd07808">
    <property type="entry name" value="ASKHA_NBD_FGGY_EcXK-like"/>
    <property type="match status" value="1"/>
</dbReference>
<evidence type="ECO:0000313" key="9">
    <source>
        <dbReference type="Proteomes" id="UP000016462"/>
    </source>
</evidence>
<evidence type="ECO:0000256" key="3">
    <source>
        <dbReference type="ARBA" id="ARBA00022679"/>
    </source>
</evidence>
<feature type="domain" description="Carbohydrate kinase FGGY C-terminal" evidence="7">
    <location>
        <begin position="261"/>
        <end position="443"/>
    </location>
</feature>
<dbReference type="Gene3D" id="3.30.420.40">
    <property type="match status" value="2"/>
</dbReference>
<dbReference type="InterPro" id="IPR043129">
    <property type="entry name" value="ATPase_NBD"/>
</dbReference>
<dbReference type="GO" id="GO:0042732">
    <property type="term" value="P:D-xylose metabolic process"/>
    <property type="evidence" value="ECO:0007669"/>
    <property type="project" value="UniProtKB-KW"/>
</dbReference>
<dbReference type="GO" id="GO:0016301">
    <property type="term" value="F:kinase activity"/>
    <property type="evidence" value="ECO:0007669"/>
    <property type="project" value="UniProtKB-KW"/>
</dbReference>
<keyword evidence="4 5" id="KW-0418">Kinase</keyword>
<dbReference type="PANTHER" id="PTHR43095:SF5">
    <property type="entry name" value="XYLULOSE KINASE"/>
    <property type="match status" value="1"/>
</dbReference>
<comment type="caution">
    <text evidence="8">The sequence shown here is derived from an EMBL/GenBank/DDBJ whole genome shotgun (WGS) entry which is preliminary data.</text>
</comment>